<dbReference type="PANTHER" id="PTHR46233:SF3">
    <property type="entry name" value="HYDROXYACYLGLUTATHIONE HYDROLASE GLOC"/>
    <property type="match status" value="1"/>
</dbReference>
<keyword evidence="2" id="KW-0479">Metal-binding</keyword>
<dbReference type="InterPro" id="IPR036866">
    <property type="entry name" value="RibonucZ/Hydroxyglut_hydro"/>
</dbReference>
<dbReference type="Pfam" id="PF00753">
    <property type="entry name" value="Lactamase_B"/>
    <property type="match status" value="1"/>
</dbReference>
<dbReference type="Gene3D" id="3.60.15.10">
    <property type="entry name" value="Ribonuclease Z/Hydroxyacylglutathione hydrolase-like"/>
    <property type="match status" value="1"/>
</dbReference>
<evidence type="ECO:0000313" key="8">
    <source>
        <dbReference type="Proteomes" id="UP000001947"/>
    </source>
</evidence>
<dbReference type="GO" id="GO:0016787">
    <property type="term" value="F:hydrolase activity"/>
    <property type="evidence" value="ECO:0007669"/>
    <property type="project" value="UniProtKB-KW"/>
</dbReference>
<dbReference type="SUPFAM" id="SSF56281">
    <property type="entry name" value="Metallo-hydrolase/oxidoreductase"/>
    <property type="match status" value="1"/>
</dbReference>
<gene>
    <name evidence="7" type="ordered locus">Sde_0394</name>
</gene>
<dbReference type="Proteomes" id="UP000001947">
    <property type="component" value="Chromosome"/>
</dbReference>
<evidence type="ECO:0000256" key="2">
    <source>
        <dbReference type="ARBA" id="ARBA00022723"/>
    </source>
</evidence>
<comment type="cofactor">
    <cofactor evidence="1">
        <name>Zn(2+)</name>
        <dbReference type="ChEBI" id="CHEBI:29105"/>
    </cofactor>
</comment>
<accession>Q21NS1</accession>
<dbReference type="GO" id="GO:0046872">
    <property type="term" value="F:metal ion binding"/>
    <property type="evidence" value="ECO:0007669"/>
    <property type="project" value="UniProtKB-KW"/>
</dbReference>
<dbReference type="SMART" id="SM00849">
    <property type="entry name" value="Lactamase_B"/>
    <property type="match status" value="1"/>
</dbReference>
<keyword evidence="3" id="KW-0378">Hydrolase</keyword>
<evidence type="ECO:0000256" key="3">
    <source>
        <dbReference type="ARBA" id="ARBA00022801"/>
    </source>
</evidence>
<dbReference type="OrthoDB" id="9802991at2"/>
<dbReference type="InterPro" id="IPR001279">
    <property type="entry name" value="Metallo-B-lactamas"/>
</dbReference>
<dbReference type="KEGG" id="sde:Sde_0394"/>
<reference evidence="7 8" key="1">
    <citation type="journal article" date="2008" name="PLoS Genet.">
        <title>Complete genome sequence of the complex carbohydrate-degrading marine bacterium, Saccharophagus degradans strain 2-40 T.</title>
        <authorList>
            <person name="Weiner R.M."/>
            <person name="Taylor L.E.II."/>
            <person name="Henrissat B."/>
            <person name="Hauser L."/>
            <person name="Land M."/>
            <person name="Coutinho P.M."/>
            <person name="Rancurel C."/>
            <person name="Saunders E.H."/>
            <person name="Longmire A.G."/>
            <person name="Zhang H."/>
            <person name="Bayer E.A."/>
            <person name="Gilbert H.J."/>
            <person name="Larimer F."/>
            <person name="Zhulin I.B."/>
            <person name="Ekborg N.A."/>
            <person name="Lamed R."/>
            <person name="Richardson P.M."/>
            <person name="Borovok I."/>
            <person name="Hutcheson S."/>
        </authorList>
    </citation>
    <scope>NUCLEOTIDE SEQUENCE [LARGE SCALE GENOMIC DNA]</scope>
    <source>
        <strain evidence="8">2-40 / ATCC 43961 / DSM 17024</strain>
    </source>
</reference>
<sequence length="215" mass="23644">MRHRILPVTHYQQNCSLIWCENTNQAAFIDPGGDVERLLAAVQEEGVELSKIILTHGHLDHVGGTAELVAKLGLPVEGPHKDDSFWLDMLSTQAQMMGFAPVASFTPNRWLNDGDTVTLGDQTLAVYHCPGHTPGHVVLHHKATKKAFVGDVLFKGSIGRTDFPRGDYEQLVTAIRSKLWPLGDDVTFVPGHGPTSTFGEERASNPFVSDKRLKQ</sequence>
<feature type="compositionally biased region" description="Basic and acidic residues" evidence="5">
    <location>
        <begin position="199"/>
        <end position="215"/>
    </location>
</feature>
<dbReference type="HOGENOM" id="CLU_030571_5_0_6"/>
<dbReference type="EMBL" id="CP000282">
    <property type="protein sequence ID" value="ABD79658.1"/>
    <property type="molecule type" value="Genomic_DNA"/>
</dbReference>
<dbReference type="GeneID" id="98612093"/>
<evidence type="ECO:0000256" key="5">
    <source>
        <dbReference type="SAM" id="MobiDB-lite"/>
    </source>
</evidence>
<protein>
    <submittedName>
        <fullName evidence="7">Beta-lactamase-like protein</fullName>
    </submittedName>
</protein>
<dbReference type="InterPro" id="IPR051453">
    <property type="entry name" value="MBL_Glyoxalase_II"/>
</dbReference>
<evidence type="ECO:0000256" key="1">
    <source>
        <dbReference type="ARBA" id="ARBA00001947"/>
    </source>
</evidence>
<evidence type="ECO:0000256" key="4">
    <source>
        <dbReference type="ARBA" id="ARBA00022833"/>
    </source>
</evidence>
<dbReference type="PANTHER" id="PTHR46233">
    <property type="entry name" value="HYDROXYACYLGLUTATHIONE HYDROLASE GLOC"/>
    <property type="match status" value="1"/>
</dbReference>
<evidence type="ECO:0000313" key="7">
    <source>
        <dbReference type="EMBL" id="ABD79658.1"/>
    </source>
</evidence>
<dbReference type="RefSeq" id="WP_011466882.1">
    <property type="nucleotide sequence ID" value="NC_007912.1"/>
</dbReference>
<keyword evidence="8" id="KW-1185">Reference proteome</keyword>
<dbReference type="AlphaFoldDB" id="Q21NS1"/>
<dbReference type="eggNOG" id="COG0491">
    <property type="taxonomic scope" value="Bacteria"/>
</dbReference>
<dbReference type="STRING" id="203122.Sde_0394"/>
<dbReference type="CDD" id="cd07737">
    <property type="entry name" value="YcbL-like_MBL-fold"/>
    <property type="match status" value="1"/>
</dbReference>
<feature type="domain" description="Metallo-beta-lactamase" evidence="6">
    <location>
        <begin position="12"/>
        <end position="192"/>
    </location>
</feature>
<proteinExistence type="predicted"/>
<evidence type="ECO:0000259" key="6">
    <source>
        <dbReference type="SMART" id="SM00849"/>
    </source>
</evidence>
<feature type="region of interest" description="Disordered" evidence="5">
    <location>
        <begin position="191"/>
        <end position="215"/>
    </location>
</feature>
<keyword evidence="4" id="KW-0862">Zinc</keyword>
<organism evidence="7 8">
    <name type="scientific">Saccharophagus degradans (strain 2-40 / ATCC 43961 / DSM 17024)</name>
    <dbReference type="NCBI Taxonomy" id="203122"/>
    <lineage>
        <taxon>Bacteria</taxon>
        <taxon>Pseudomonadati</taxon>
        <taxon>Pseudomonadota</taxon>
        <taxon>Gammaproteobacteria</taxon>
        <taxon>Cellvibrionales</taxon>
        <taxon>Cellvibrionaceae</taxon>
        <taxon>Saccharophagus</taxon>
    </lineage>
</organism>
<name>Q21NS1_SACD2</name>